<evidence type="ECO:0000259" key="7">
    <source>
        <dbReference type="PROSITE" id="PS51387"/>
    </source>
</evidence>
<feature type="domain" description="FAD-binding PCMH-type" evidence="7">
    <location>
        <begin position="77"/>
        <end position="246"/>
    </location>
</feature>
<dbReference type="InterPro" id="IPR050416">
    <property type="entry name" value="FAD-linked_Oxidoreductase"/>
</dbReference>
<evidence type="ECO:0000256" key="4">
    <source>
        <dbReference type="ARBA" id="ARBA00022827"/>
    </source>
</evidence>
<evidence type="ECO:0000313" key="8">
    <source>
        <dbReference type="EMBL" id="CZR68237.1"/>
    </source>
</evidence>
<dbReference type="SUPFAM" id="SSF56176">
    <property type="entry name" value="FAD-binding/transporter-associated domain-like"/>
    <property type="match status" value="1"/>
</dbReference>
<evidence type="ECO:0000256" key="5">
    <source>
        <dbReference type="ARBA" id="ARBA00023002"/>
    </source>
</evidence>
<name>A0A1L7XTD8_9HELO</name>
<dbReference type="Proteomes" id="UP000184330">
    <property type="component" value="Unassembled WGS sequence"/>
</dbReference>
<accession>A0A1L7XTD8</accession>
<dbReference type="GO" id="GO:0016491">
    <property type="term" value="F:oxidoreductase activity"/>
    <property type="evidence" value="ECO:0007669"/>
    <property type="project" value="UniProtKB-KW"/>
</dbReference>
<dbReference type="PROSITE" id="PS51257">
    <property type="entry name" value="PROKAR_LIPOPROTEIN"/>
    <property type="match status" value="1"/>
</dbReference>
<reference evidence="8 9" key="1">
    <citation type="submission" date="2016-03" db="EMBL/GenBank/DDBJ databases">
        <authorList>
            <person name="Ploux O."/>
        </authorList>
    </citation>
    <scope>NUCLEOTIDE SEQUENCE [LARGE SCALE GENOMIC DNA]</scope>
    <source>
        <strain evidence="8 9">UAMH 11012</strain>
    </source>
</reference>
<dbReference type="PANTHER" id="PTHR42973">
    <property type="entry name" value="BINDING OXIDOREDUCTASE, PUTATIVE (AFU_ORTHOLOGUE AFUA_1G17690)-RELATED"/>
    <property type="match status" value="1"/>
</dbReference>
<evidence type="ECO:0000256" key="3">
    <source>
        <dbReference type="ARBA" id="ARBA00022630"/>
    </source>
</evidence>
<dbReference type="Gene3D" id="3.30.465.10">
    <property type="match status" value="1"/>
</dbReference>
<evidence type="ECO:0000256" key="6">
    <source>
        <dbReference type="SAM" id="SignalP"/>
    </source>
</evidence>
<dbReference type="GO" id="GO:0071949">
    <property type="term" value="F:FAD binding"/>
    <property type="evidence" value="ECO:0007669"/>
    <property type="project" value="InterPro"/>
</dbReference>
<sequence>MHHRSLQVAALLAWAAAVACRNVQPVFAPTLEARGDCDDAGDVNYTQLATKLSATAQIYLPGSDLFDDAVARWSNLSTPVANVVVVPSTEHDIVETVNFANQNSLPFLTTNGFHGSITTLGKMTHGIEIHMSQLNSISIATDGKTATIGGGVLSHNLTDTLWAAGKQTVTGTCECVSYLGPGLGGGHGWLQGRYGLVSDQFVSMNVVLANGSLITVDENSELFWAMKGAGHNFGIVTSMTSKIYDIQHPNYAMETLIFSGDQVEAVYEVANEQWLTNGKTMPVDLINWSYWYFDPTTDAEKPVIAMYLIQEGVNTVNTTYTQPFLDLGPLSNSSLSGTYRDLAAWTGISLDSTPCAKTGNANPRFPIYLKSYNTTAQGLVYDLFKQATTNASTPFSNALFMFEGYSQQGVKAINDDATAFAYRADNLLVAPLLTYTPNGPALDEVAYKLGNQIRQVLYEGSGETSLNTYVNYAYGDETARAWYGSEAWRQERLHALKEGFDPTGKFSFYAPIA</sequence>
<keyword evidence="9" id="KW-1185">Reference proteome</keyword>
<comment type="similarity">
    <text evidence="2">Belongs to the oxygen-dependent FAD-linked oxidoreductase family.</text>
</comment>
<dbReference type="STRING" id="576137.A0A1L7XTD8"/>
<dbReference type="InterPro" id="IPR016166">
    <property type="entry name" value="FAD-bd_PCMH"/>
</dbReference>
<dbReference type="InterPro" id="IPR016169">
    <property type="entry name" value="FAD-bd_PCMH_sub2"/>
</dbReference>
<dbReference type="InterPro" id="IPR036318">
    <property type="entry name" value="FAD-bd_PCMH-like_sf"/>
</dbReference>
<keyword evidence="3" id="KW-0285">Flavoprotein</keyword>
<keyword evidence="4" id="KW-0274">FAD</keyword>
<dbReference type="OrthoDB" id="9996127at2759"/>
<dbReference type="PROSITE" id="PS51387">
    <property type="entry name" value="FAD_PCMH"/>
    <property type="match status" value="1"/>
</dbReference>
<dbReference type="Gene3D" id="3.40.462.20">
    <property type="match status" value="1"/>
</dbReference>
<dbReference type="EMBL" id="FJOG01000052">
    <property type="protein sequence ID" value="CZR68237.1"/>
    <property type="molecule type" value="Genomic_DNA"/>
</dbReference>
<dbReference type="AlphaFoldDB" id="A0A1L7XTD8"/>
<dbReference type="InterPro" id="IPR006094">
    <property type="entry name" value="Oxid_FAD_bind_N"/>
</dbReference>
<comment type="cofactor">
    <cofactor evidence="1">
        <name>FAD</name>
        <dbReference type="ChEBI" id="CHEBI:57692"/>
    </cofactor>
</comment>
<protein>
    <submittedName>
        <fullName evidence="8">Probable FAD-dependent oxygenase</fullName>
    </submittedName>
</protein>
<evidence type="ECO:0000256" key="2">
    <source>
        <dbReference type="ARBA" id="ARBA00005466"/>
    </source>
</evidence>
<keyword evidence="5" id="KW-0560">Oxidoreductase</keyword>
<evidence type="ECO:0000313" key="9">
    <source>
        <dbReference type="Proteomes" id="UP000184330"/>
    </source>
</evidence>
<organism evidence="8 9">
    <name type="scientific">Phialocephala subalpina</name>
    <dbReference type="NCBI Taxonomy" id="576137"/>
    <lineage>
        <taxon>Eukaryota</taxon>
        <taxon>Fungi</taxon>
        <taxon>Dikarya</taxon>
        <taxon>Ascomycota</taxon>
        <taxon>Pezizomycotina</taxon>
        <taxon>Leotiomycetes</taxon>
        <taxon>Helotiales</taxon>
        <taxon>Mollisiaceae</taxon>
        <taxon>Phialocephala</taxon>
        <taxon>Phialocephala fortinii species complex</taxon>
    </lineage>
</organism>
<feature type="signal peptide" evidence="6">
    <location>
        <begin position="1"/>
        <end position="20"/>
    </location>
</feature>
<proteinExistence type="inferred from homology"/>
<feature type="chain" id="PRO_5012476547" evidence="6">
    <location>
        <begin position="21"/>
        <end position="513"/>
    </location>
</feature>
<dbReference type="PANTHER" id="PTHR42973:SF9">
    <property type="entry name" value="FAD-BINDING PCMH-TYPE DOMAIN-CONTAINING PROTEIN-RELATED"/>
    <property type="match status" value="1"/>
</dbReference>
<gene>
    <name evidence="8" type="ORF">PAC_18136</name>
</gene>
<dbReference type="Pfam" id="PF01565">
    <property type="entry name" value="FAD_binding_4"/>
    <property type="match status" value="1"/>
</dbReference>
<evidence type="ECO:0000256" key="1">
    <source>
        <dbReference type="ARBA" id="ARBA00001974"/>
    </source>
</evidence>
<keyword evidence="6" id="KW-0732">Signal</keyword>